<accession>A0AAU7E2N5</accession>
<dbReference type="Pfam" id="PF06822">
    <property type="entry name" value="DUF1235"/>
    <property type="match status" value="1"/>
</dbReference>
<dbReference type="EMBL" id="PP711852">
    <property type="protein sequence ID" value="XBH23868.1"/>
    <property type="molecule type" value="Genomic_DNA"/>
</dbReference>
<reference evidence="1" key="1">
    <citation type="journal article" date="2024" name="Microbiome">
        <title>Substantial viral diversity in bats and rodents from East Africa: insights into evolution, recombination, and cocirculation.</title>
        <authorList>
            <person name="Wang D."/>
            <person name="Yang X."/>
            <person name="Ren Z."/>
            <person name="Hu B."/>
            <person name="Zhao H."/>
            <person name="Yang K."/>
            <person name="Shi P."/>
            <person name="Zhang Z."/>
            <person name="Feng Q."/>
            <person name="Nawenja C.V."/>
            <person name="Obanda V."/>
            <person name="Robert K."/>
            <person name="Nalikka B."/>
            <person name="Waruhiu C.N."/>
            <person name="Ochola G.O."/>
            <person name="Onyuok S.O."/>
            <person name="Ochieng H."/>
            <person name="Li B."/>
            <person name="Zhu Y."/>
            <person name="Si H."/>
            <person name="Yin J."/>
            <person name="Kristiansen K."/>
            <person name="Jin X."/>
            <person name="Xu X."/>
            <person name="Xiao M."/>
            <person name="Agwanda B."/>
            <person name="Ommeh S."/>
            <person name="Li J."/>
            <person name="Shi Z.L."/>
        </authorList>
    </citation>
    <scope>NUCLEOTIDE SEQUENCE</scope>
    <source>
        <strain evidence="1">1A/Uganda/UGR70/2019</strain>
    </source>
</reference>
<name>A0AAU7E2N5_9POXV</name>
<sequence length="295" mass="32241">MKSHIILTEFPFDAVQHVFTEDRRGGTRMSNAGGVGIPGMSVRRYCNVAKLIGCVRSAFRPMEMVGLVSNTVEFMTMGPGESRYSSRDCDTPYCRLVVVLTAPRRGGEIVIKPCVGHRVVLTPVVGMAILLGNMTNFDVTAVTGGSAELAVVELDIAAMRTRITTTADAVYSNSSLIYEKPSVRDVYAAYQIVVDDATKETVVERVLVNGAWYTILQIVSSGNRVHAPADRELHLAHMLGHVPRTKRRENDGLLARLAATTPPYADAERVTSTYDNPPKVCSVYTLYARFLNAAV</sequence>
<dbReference type="InterPro" id="IPR009641">
    <property type="entry name" value="Vaccinia_virus_A37"/>
</dbReference>
<protein>
    <submittedName>
        <fullName evidence="1">Uncharacterized protein</fullName>
    </submittedName>
</protein>
<evidence type="ECO:0000313" key="1">
    <source>
        <dbReference type="EMBL" id="XBH23868.1"/>
    </source>
</evidence>
<reference evidence="1" key="2">
    <citation type="submission" date="2024-02" db="EMBL/GenBank/DDBJ databases">
        <authorList>
            <person name="Hu B."/>
        </authorList>
    </citation>
    <scope>NUCLEOTIDE SEQUENCE</scope>
    <source>
        <strain evidence="1">1A/Uganda/UGR70/2019</strain>
    </source>
</reference>
<organism evidence="1">
    <name type="scientific">Rousettus bat poxvirus</name>
    <dbReference type="NCBI Taxonomy" id="3141933"/>
    <lineage>
        <taxon>Viruses</taxon>
        <taxon>Varidnaviria</taxon>
        <taxon>Bamfordvirae</taxon>
        <taxon>Nucleocytoviricota</taxon>
        <taxon>Pokkesviricetes</taxon>
        <taxon>Chitovirales</taxon>
        <taxon>Poxviridae</taxon>
    </lineage>
</organism>
<proteinExistence type="predicted"/>